<dbReference type="InterPro" id="IPR019302">
    <property type="entry name" value="CAP12/PCTIR_TIR_dom"/>
</dbReference>
<dbReference type="EMBL" id="VINQ01000031">
    <property type="protein sequence ID" value="KAA0909597.1"/>
    <property type="molecule type" value="Genomic_DNA"/>
</dbReference>
<comment type="caution">
    <text evidence="2">The sequence shown here is derived from an EMBL/GenBank/DDBJ whole genome shotgun (WGS) entry which is preliminary data.</text>
</comment>
<dbReference type="Pfam" id="PF10137">
    <property type="entry name" value="CAP12-PCTIR_TIR"/>
    <property type="match status" value="1"/>
</dbReference>
<accession>A0A5A9YXM6</accession>
<proteinExistence type="predicted"/>
<keyword evidence="3" id="KW-1185">Reference proteome</keyword>
<evidence type="ECO:0000313" key="2">
    <source>
        <dbReference type="EMBL" id="KAA0909597.1"/>
    </source>
</evidence>
<sequence>MVESISKNYQNTKFSPTLLKQVRKHLEKYVDSNSELKLQYASVKNDNTNYSYRDTPDDEAEFYVKYDECIDYADVLWVTNDINVSVSINYQRFFDSSQSNIKVRLPNLSAIHDTFSIFDDAQNDAHEHFDKIEKERVPPTVFLGHGRSAAWRDLRDHLRDHHGYKVEAYETGARAGHTIRDIVEQMAKKSDMAFLVHSAEDELQNGRFQARPNVIHETGLFQGKLGFSRAIVLLEEGCEEFSNLAGIQQIRFSKNNIRETFGDVLGSGFITNR</sequence>
<dbReference type="GO" id="GO:0050135">
    <property type="term" value="F:NADP+ nucleosidase activity"/>
    <property type="evidence" value="ECO:0007669"/>
    <property type="project" value="InterPro"/>
</dbReference>
<dbReference type="RefSeq" id="WP_111369350.1">
    <property type="nucleotide sequence ID" value="NZ_VINQ01000031.1"/>
</dbReference>
<evidence type="ECO:0000259" key="1">
    <source>
        <dbReference type="Pfam" id="PF10137"/>
    </source>
</evidence>
<protein>
    <recommendedName>
        <fullName evidence="1">CD-NTase-associated protein 12/Pycsar effector protein TIR domain-containing protein</fullName>
    </recommendedName>
</protein>
<name>A0A5A9YXM6_9RHOB</name>
<reference evidence="2 3" key="1">
    <citation type="submission" date="2019-07" db="EMBL/GenBank/DDBJ databases">
        <title>Aquicoccus porphyridii gen. nov., sp. nov., isolated from a small marine red alga, Porphyridium marinum.</title>
        <authorList>
            <person name="Liu L."/>
        </authorList>
    </citation>
    <scope>NUCLEOTIDE SEQUENCE [LARGE SCALE GENOMIC DNA]</scope>
    <source>
        <strain evidence="2 3">L1 8-17</strain>
    </source>
</reference>
<gene>
    <name evidence="2" type="ORF">FLO80_20915</name>
</gene>
<dbReference type="Proteomes" id="UP000325291">
    <property type="component" value="Unassembled WGS sequence"/>
</dbReference>
<evidence type="ECO:0000313" key="3">
    <source>
        <dbReference type="Proteomes" id="UP000325291"/>
    </source>
</evidence>
<feature type="domain" description="CD-NTase-associated protein 12/Pycsar effector protein TIR" evidence="1">
    <location>
        <begin position="141"/>
        <end position="253"/>
    </location>
</feature>
<dbReference type="AlphaFoldDB" id="A0A5A9YXM6"/>
<organism evidence="2 3">
    <name type="scientific">Aquicoccus porphyridii</name>
    <dbReference type="NCBI Taxonomy" id="1852029"/>
    <lineage>
        <taxon>Bacteria</taxon>
        <taxon>Pseudomonadati</taxon>
        <taxon>Pseudomonadota</taxon>
        <taxon>Alphaproteobacteria</taxon>
        <taxon>Rhodobacterales</taxon>
        <taxon>Paracoccaceae</taxon>
        <taxon>Aquicoccus</taxon>
    </lineage>
</organism>